<dbReference type="NCBIfam" id="NF001923">
    <property type="entry name" value="PRK00701.1"/>
    <property type="match status" value="1"/>
</dbReference>
<sequence length="452" mass="48543">MTQIQEAAAQGRAWKFASADEDDRPSLPEVNSTIKVPHTGTWVRRLIAFLGPGYMISVGYMDPGNWATDIAGGSQFGYTLLAVIMLSNLMAILLQALSARLGIVTGRDLAQACRDHYPRPVNLALWFACELAIIACDLAEVIGTAIALQLLFGIPLIGGALITALDAFLLLLLMNKGFRYLEAFVIALLVVIATCFAVQIVAAAPPVAGILHGFIPSPEIVTNPAMLYIAMGIIGATVMPHNLYLHSSIVQTRAYKRNDEGRRDAIKWATLDSTIALMLALFVNAAILIVAAAAFHTSGHADVAEIGQAYELLSPLLGLGIASTLFAVALLASGLNSTVTATLAGQIVMEGFLRLRIPHWARRLLTRGLAIIPVVFVTAIYGEKGTANLLVLSQVVLSMQLPFAVIPLVQFVTNREKMGKFVVSRSIAILSWLVAAIILVLNFKLLYDTIFG</sequence>
<evidence type="ECO:0000256" key="3">
    <source>
        <dbReference type="ARBA" id="ARBA00022692"/>
    </source>
</evidence>
<feature type="transmembrane region" description="Helical" evidence="7">
    <location>
        <begin position="364"/>
        <end position="381"/>
    </location>
</feature>
<keyword evidence="6 7" id="KW-0472">Membrane</keyword>
<keyword evidence="7" id="KW-0406">Ion transport</keyword>
<dbReference type="Pfam" id="PF01566">
    <property type="entry name" value="Nramp"/>
    <property type="match status" value="1"/>
</dbReference>
<dbReference type="NCBIfam" id="NF037982">
    <property type="entry name" value="Nramp_1"/>
    <property type="match status" value="1"/>
</dbReference>
<dbReference type="GO" id="GO:0034755">
    <property type="term" value="P:iron ion transmembrane transport"/>
    <property type="evidence" value="ECO:0007669"/>
    <property type="project" value="TreeGrafter"/>
</dbReference>
<organism evidence="9 10">
    <name type="scientific">Rhizobium lusitanum</name>
    <dbReference type="NCBI Taxonomy" id="293958"/>
    <lineage>
        <taxon>Bacteria</taxon>
        <taxon>Pseudomonadati</taxon>
        <taxon>Pseudomonadota</taxon>
        <taxon>Alphaproteobacteria</taxon>
        <taxon>Hyphomicrobiales</taxon>
        <taxon>Rhizobiaceae</taxon>
        <taxon>Rhizobium/Agrobacterium group</taxon>
        <taxon>Rhizobium</taxon>
    </lineage>
</organism>
<feature type="transmembrane region" description="Helical" evidence="7">
    <location>
        <begin position="42"/>
        <end position="60"/>
    </location>
</feature>
<feature type="transmembrane region" description="Helical" evidence="7">
    <location>
        <begin position="225"/>
        <end position="245"/>
    </location>
</feature>
<comment type="similarity">
    <text evidence="7">Belongs to the NRAMP family.</text>
</comment>
<accession>A0A1C3UF83</accession>
<proteinExistence type="inferred from homology"/>
<dbReference type="Proteomes" id="UP000199205">
    <property type="component" value="Unassembled WGS sequence"/>
</dbReference>
<comment type="subcellular location">
    <subcellularLocation>
        <location evidence="7">Cell membrane</location>
        <topology evidence="7">Multi-pass membrane protein</topology>
    </subcellularLocation>
    <subcellularLocation>
        <location evidence="1">Membrane</location>
        <topology evidence="1">Multi-pass membrane protein</topology>
    </subcellularLocation>
</comment>
<evidence type="ECO:0000256" key="5">
    <source>
        <dbReference type="ARBA" id="ARBA00022989"/>
    </source>
</evidence>
<evidence type="ECO:0000256" key="7">
    <source>
        <dbReference type="HAMAP-Rule" id="MF_00221"/>
    </source>
</evidence>
<dbReference type="GO" id="GO:0005886">
    <property type="term" value="C:plasma membrane"/>
    <property type="evidence" value="ECO:0007669"/>
    <property type="project" value="UniProtKB-SubCell"/>
</dbReference>
<dbReference type="GO" id="GO:0046872">
    <property type="term" value="F:metal ion binding"/>
    <property type="evidence" value="ECO:0007669"/>
    <property type="project" value="UniProtKB-UniRule"/>
</dbReference>
<dbReference type="EMBL" id="FMAF01000002">
    <property type="protein sequence ID" value="SCB14119.1"/>
    <property type="molecule type" value="Genomic_DNA"/>
</dbReference>
<feature type="transmembrane region" description="Helical" evidence="7">
    <location>
        <begin position="80"/>
        <end position="103"/>
    </location>
</feature>
<feature type="transmembrane region" description="Helical" evidence="7">
    <location>
        <begin position="266"/>
        <end position="296"/>
    </location>
</feature>
<evidence type="ECO:0000256" key="4">
    <source>
        <dbReference type="ARBA" id="ARBA00022847"/>
    </source>
</evidence>
<dbReference type="AlphaFoldDB" id="A0A1C3UF83"/>
<dbReference type="GO" id="GO:0005384">
    <property type="term" value="F:manganese ion transmembrane transporter activity"/>
    <property type="evidence" value="ECO:0007669"/>
    <property type="project" value="TreeGrafter"/>
</dbReference>
<keyword evidence="3 7" id="KW-0812">Transmembrane</keyword>
<keyword evidence="4 7" id="KW-0769">Symport</keyword>
<evidence type="ECO:0000256" key="1">
    <source>
        <dbReference type="ARBA" id="ARBA00004141"/>
    </source>
</evidence>
<feature type="transmembrane region" description="Helical" evidence="7">
    <location>
        <begin position="316"/>
        <end position="343"/>
    </location>
</feature>
<evidence type="ECO:0000313" key="10">
    <source>
        <dbReference type="Proteomes" id="UP000199205"/>
    </source>
</evidence>
<comment type="function">
    <text evidence="7">H(+)-stimulated, divalent metal cation uptake system.</text>
</comment>
<keyword evidence="7" id="KW-1003">Cell membrane</keyword>
<evidence type="ECO:0000313" key="9">
    <source>
        <dbReference type="EMBL" id="SCB14119.1"/>
    </source>
</evidence>
<dbReference type="PANTHER" id="PTHR11706:SF33">
    <property type="entry name" value="NATURAL RESISTANCE-ASSOCIATED MACROPHAGE PROTEIN 2"/>
    <property type="match status" value="1"/>
</dbReference>
<feature type="transmembrane region" description="Helical" evidence="7">
    <location>
        <begin position="421"/>
        <end position="443"/>
    </location>
</feature>
<dbReference type="HAMAP" id="MF_00221">
    <property type="entry name" value="NRAMP"/>
    <property type="match status" value="1"/>
</dbReference>
<dbReference type="PANTHER" id="PTHR11706">
    <property type="entry name" value="SOLUTE CARRIER PROTEIN FAMILY 11 MEMBER"/>
    <property type="match status" value="1"/>
</dbReference>
<feature type="transmembrane region" description="Helical" evidence="7">
    <location>
        <begin position="123"/>
        <end position="146"/>
    </location>
</feature>
<feature type="transmembrane region" description="Helical" evidence="7">
    <location>
        <begin position="387"/>
        <end position="409"/>
    </location>
</feature>
<evidence type="ECO:0000256" key="2">
    <source>
        <dbReference type="ARBA" id="ARBA00022448"/>
    </source>
</evidence>
<reference evidence="9 10" key="1">
    <citation type="submission" date="2016-08" db="EMBL/GenBank/DDBJ databases">
        <authorList>
            <person name="Seilhamer J.J."/>
        </authorList>
    </citation>
    <scope>NUCLEOTIDE SEQUENCE [LARGE SCALE GENOMIC DNA]</scope>
    <source>
        <strain evidence="9 10">P1-7</strain>
    </source>
</reference>
<evidence type="ECO:0000256" key="8">
    <source>
        <dbReference type="SAM" id="MobiDB-lite"/>
    </source>
</evidence>
<evidence type="ECO:0000256" key="6">
    <source>
        <dbReference type="ARBA" id="ARBA00023136"/>
    </source>
</evidence>
<dbReference type="OrthoDB" id="9787548at2"/>
<feature type="transmembrane region" description="Helical" evidence="7">
    <location>
        <begin position="152"/>
        <end position="173"/>
    </location>
</feature>
<keyword evidence="2 7" id="KW-0813">Transport</keyword>
<name>A0A1C3UF83_9HYPH</name>
<feature type="region of interest" description="Disordered" evidence="8">
    <location>
        <begin position="6"/>
        <end position="31"/>
    </location>
</feature>
<dbReference type="NCBIfam" id="TIGR01197">
    <property type="entry name" value="nramp"/>
    <property type="match status" value="1"/>
</dbReference>
<dbReference type="InterPro" id="IPR001046">
    <property type="entry name" value="NRAMP_fam"/>
</dbReference>
<protein>
    <recommendedName>
        <fullName evidence="7">Divalent metal cation transporter MntH</fullName>
    </recommendedName>
</protein>
<feature type="transmembrane region" description="Helical" evidence="7">
    <location>
        <begin position="180"/>
        <end position="205"/>
    </location>
</feature>
<dbReference type="PRINTS" id="PR00447">
    <property type="entry name" value="NATRESASSCMP"/>
</dbReference>
<dbReference type="RefSeq" id="WP_037195996.1">
    <property type="nucleotide sequence ID" value="NZ_FMAF01000002.1"/>
</dbReference>
<gene>
    <name evidence="7" type="primary">mntH</name>
    <name evidence="9" type="ORF">GA0061101_102272</name>
</gene>
<keyword evidence="5 7" id="KW-1133">Transmembrane helix</keyword>
<dbReference type="GO" id="GO:0015086">
    <property type="term" value="F:cadmium ion transmembrane transporter activity"/>
    <property type="evidence" value="ECO:0007669"/>
    <property type="project" value="TreeGrafter"/>
</dbReference>
<dbReference type="GO" id="GO:0015293">
    <property type="term" value="F:symporter activity"/>
    <property type="evidence" value="ECO:0007669"/>
    <property type="project" value="UniProtKB-UniRule"/>
</dbReference>